<feature type="compositionally biased region" description="Basic residues" evidence="1">
    <location>
        <begin position="50"/>
        <end position="60"/>
    </location>
</feature>
<protein>
    <submittedName>
        <fullName evidence="2">Uncharacterized protein</fullName>
    </submittedName>
</protein>
<accession>A0AAD8VE44</accession>
<sequence length="135" mass="14652">MLASPDFMSSAVGEANSSETLWGLPARFLPYAGLVEDAEDVGGHGGGHASSRRRARRACQRRGEEEHGVSLASMREEGDEDDLHSVILDEGVRGLGLGRGLGLDHGLLLGCHGQVFINLIFMRSNTRIIVLLYYF</sequence>
<feature type="region of interest" description="Disordered" evidence="1">
    <location>
        <begin position="41"/>
        <end position="77"/>
    </location>
</feature>
<proteinExistence type="predicted"/>
<comment type="caution">
    <text evidence="2">The sequence shown here is derived from an EMBL/GenBank/DDBJ whole genome shotgun (WGS) entry which is preliminary data.</text>
</comment>
<evidence type="ECO:0000313" key="2">
    <source>
        <dbReference type="EMBL" id="KAK1604307.1"/>
    </source>
</evidence>
<dbReference type="AlphaFoldDB" id="A0AAD8VE44"/>
<organism evidence="2 3">
    <name type="scientific">Lolium multiflorum</name>
    <name type="common">Italian ryegrass</name>
    <name type="synonym">Lolium perenne subsp. multiflorum</name>
    <dbReference type="NCBI Taxonomy" id="4521"/>
    <lineage>
        <taxon>Eukaryota</taxon>
        <taxon>Viridiplantae</taxon>
        <taxon>Streptophyta</taxon>
        <taxon>Embryophyta</taxon>
        <taxon>Tracheophyta</taxon>
        <taxon>Spermatophyta</taxon>
        <taxon>Magnoliopsida</taxon>
        <taxon>Liliopsida</taxon>
        <taxon>Poales</taxon>
        <taxon>Poaceae</taxon>
        <taxon>BOP clade</taxon>
        <taxon>Pooideae</taxon>
        <taxon>Poodae</taxon>
        <taxon>Poeae</taxon>
        <taxon>Poeae Chloroplast Group 2 (Poeae type)</taxon>
        <taxon>Loliodinae</taxon>
        <taxon>Loliinae</taxon>
        <taxon>Lolium</taxon>
    </lineage>
</organism>
<reference evidence="2" key="1">
    <citation type="submission" date="2023-07" db="EMBL/GenBank/DDBJ databases">
        <title>A chromosome-level genome assembly of Lolium multiflorum.</title>
        <authorList>
            <person name="Chen Y."/>
            <person name="Copetti D."/>
            <person name="Kolliker R."/>
            <person name="Studer B."/>
        </authorList>
    </citation>
    <scope>NUCLEOTIDE SEQUENCE</scope>
    <source>
        <strain evidence="2">02402/16</strain>
        <tissue evidence="2">Leaf</tissue>
    </source>
</reference>
<evidence type="ECO:0000313" key="3">
    <source>
        <dbReference type="Proteomes" id="UP001231189"/>
    </source>
</evidence>
<dbReference type="EMBL" id="JAUUTY010000007">
    <property type="protein sequence ID" value="KAK1604307.1"/>
    <property type="molecule type" value="Genomic_DNA"/>
</dbReference>
<gene>
    <name evidence="2" type="ORF">QYE76_027980</name>
</gene>
<evidence type="ECO:0000256" key="1">
    <source>
        <dbReference type="SAM" id="MobiDB-lite"/>
    </source>
</evidence>
<dbReference type="Proteomes" id="UP001231189">
    <property type="component" value="Unassembled WGS sequence"/>
</dbReference>
<keyword evidence="3" id="KW-1185">Reference proteome</keyword>
<name>A0AAD8VE44_LOLMU</name>